<keyword evidence="9" id="KW-0902">Two-component regulatory system</keyword>
<dbReference type="SUPFAM" id="SSF158472">
    <property type="entry name" value="HAMP domain-like"/>
    <property type="match status" value="1"/>
</dbReference>
<dbReference type="InterPro" id="IPR050428">
    <property type="entry name" value="TCS_sensor_his_kinase"/>
</dbReference>
<dbReference type="InterPro" id="IPR036097">
    <property type="entry name" value="HisK_dim/P_sf"/>
</dbReference>
<keyword evidence="7" id="KW-0418">Kinase</keyword>
<evidence type="ECO:0000256" key="7">
    <source>
        <dbReference type="ARBA" id="ARBA00022777"/>
    </source>
</evidence>
<dbReference type="SUPFAM" id="SSF55874">
    <property type="entry name" value="ATPase domain of HSP90 chaperone/DNA topoisomerase II/histidine kinase"/>
    <property type="match status" value="1"/>
</dbReference>
<evidence type="ECO:0000256" key="1">
    <source>
        <dbReference type="ARBA" id="ARBA00000085"/>
    </source>
</evidence>
<dbReference type="Pfam" id="PF00672">
    <property type="entry name" value="HAMP"/>
    <property type="match status" value="1"/>
</dbReference>
<sequence>MRGVHRFSLRWRVAMVLGIGSLLLTSVLALVVWNLASGYMLRQREQSAVRQAEVNVRLVDESLRTGSHGLEELLTGLTASPDTTILLFRPGRVLTSGRQVDASVLPPPLLRMGREGVPAGQRLIVDGIPVYAVTLPITNAEGVYVEMAPMVQLDRTFRFLSAVLVTTTVASGLLGVMLGSWASRRALRPLTALTAAASRIAGGDLKARLPEQSDPDLTPLATTFNATADALERRVLRDARFAGDVSHELRSPLTTMVNAAEVLRRRRTEIPGTAGRALDLLTSEVDRFARMVVDLLEISRADQQVDDPTPEPIDLAALVTNVLAARPGAPVPLEADGTSPHVLGDRRRLDRVVSNLLDNAARHAGGAVRVAVLRRAGQARLEVDDEGPGVPVELRERIFERFDRGTRAGSRGTDTGSGLGLALVAQHVQRHGGSVRVEERPGGGARFVVEIPEAQL</sequence>
<dbReference type="SMART" id="SM00387">
    <property type="entry name" value="HATPase_c"/>
    <property type="match status" value="1"/>
</dbReference>
<keyword evidence="14" id="KW-0067">ATP-binding</keyword>
<organism evidence="14 15">
    <name type="scientific">Saccharothrix lopnurensis</name>
    <dbReference type="NCBI Taxonomy" id="1670621"/>
    <lineage>
        <taxon>Bacteria</taxon>
        <taxon>Bacillati</taxon>
        <taxon>Actinomycetota</taxon>
        <taxon>Actinomycetes</taxon>
        <taxon>Pseudonocardiales</taxon>
        <taxon>Pseudonocardiaceae</taxon>
        <taxon>Saccharothrix</taxon>
    </lineage>
</organism>
<comment type="subcellular location">
    <subcellularLocation>
        <location evidence="2">Cell membrane</location>
    </subcellularLocation>
</comment>
<name>A0ABW1NXL1_9PSEU</name>
<keyword evidence="4" id="KW-0597">Phosphoprotein</keyword>
<evidence type="ECO:0000256" key="4">
    <source>
        <dbReference type="ARBA" id="ARBA00022553"/>
    </source>
</evidence>
<comment type="catalytic activity">
    <reaction evidence="1">
        <text>ATP + protein L-histidine = ADP + protein N-phospho-L-histidine.</text>
        <dbReference type="EC" id="2.7.13.3"/>
    </reaction>
</comment>
<feature type="domain" description="Histidine kinase" evidence="12">
    <location>
        <begin position="244"/>
        <end position="455"/>
    </location>
</feature>
<evidence type="ECO:0000313" key="14">
    <source>
        <dbReference type="EMBL" id="MFC6087923.1"/>
    </source>
</evidence>
<dbReference type="PROSITE" id="PS50885">
    <property type="entry name" value="HAMP"/>
    <property type="match status" value="1"/>
</dbReference>
<comment type="caution">
    <text evidence="14">The sequence shown here is derived from an EMBL/GenBank/DDBJ whole genome shotgun (WGS) entry which is preliminary data.</text>
</comment>
<keyword evidence="8 11" id="KW-1133">Transmembrane helix</keyword>
<keyword evidence="10 11" id="KW-0472">Membrane</keyword>
<dbReference type="SUPFAM" id="SSF47384">
    <property type="entry name" value="Homodimeric domain of signal transducing histidine kinase"/>
    <property type="match status" value="1"/>
</dbReference>
<dbReference type="Pfam" id="PF00512">
    <property type="entry name" value="HisKA"/>
    <property type="match status" value="1"/>
</dbReference>
<reference evidence="15" key="1">
    <citation type="journal article" date="2019" name="Int. J. Syst. Evol. Microbiol.">
        <title>The Global Catalogue of Microorganisms (GCM) 10K type strain sequencing project: providing services to taxonomists for standard genome sequencing and annotation.</title>
        <authorList>
            <consortium name="The Broad Institute Genomics Platform"/>
            <consortium name="The Broad Institute Genome Sequencing Center for Infectious Disease"/>
            <person name="Wu L."/>
            <person name="Ma J."/>
        </authorList>
    </citation>
    <scope>NUCLEOTIDE SEQUENCE [LARGE SCALE GENOMIC DNA]</scope>
    <source>
        <strain evidence="15">CGMCC 4.7246</strain>
    </source>
</reference>
<dbReference type="InterPro" id="IPR004358">
    <property type="entry name" value="Sig_transdc_His_kin-like_C"/>
</dbReference>
<evidence type="ECO:0000313" key="15">
    <source>
        <dbReference type="Proteomes" id="UP001596220"/>
    </source>
</evidence>
<feature type="transmembrane region" description="Helical" evidence="11">
    <location>
        <begin position="12"/>
        <end position="36"/>
    </location>
</feature>
<dbReference type="Pfam" id="PF02518">
    <property type="entry name" value="HATPase_c"/>
    <property type="match status" value="1"/>
</dbReference>
<dbReference type="EC" id="2.7.13.3" evidence="3"/>
<evidence type="ECO:0000256" key="10">
    <source>
        <dbReference type="ARBA" id="ARBA00023136"/>
    </source>
</evidence>
<gene>
    <name evidence="14" type="ORF">ACFP3R_01420</name>
</gene>
<protein>
    <recommendedName>
        <fullName evidence="3">histidine kinase</fullName>
        <ecNumber evidence="3">2.7.13.3</ecNumber>
    </recommendedName>
</protein>
<dbReference type="SMART" id="SM00388">
    <property type="entry name" value="HisKA"/>
    <property type="match status" value="1"/>
</dbReference>
<dbReference type="GO" id="GO:0005524">
    <property type="term" value="F:ATP binding"/>
    <property type="evidence" value="ECO:0007669"/>
    <property type="project" value="UniProtKB-KW"/>
</dbReference>
<keyword evidence="5" id="KW-0808">Transferase</keyword>
<evidence type="ECO:0000256" key="2">
    <source>
        <dbReference type="ARBA" id="ARBA00004236"/>
    </source>
</evidence>
<evidence type="ECO:0000256" key="8">
    <source>
        <dbReference type="ARBA" id="ARBA00022989"/>
    </source>
</evidence>
<dbReference type="Gene3D" id="6.10.340.10">
    <property type="match status" value="1"/>
</dbReference>
<dbReference type="InterPro" id="IPR003661">
    <property type="entry name" value="HisK_dim/P_dom"/>
</dbReference>
<evidence type="ECO:0000256" key="5">
    <source>
        <dbReference type="ARBA" id="ARBA00022679"/>
    </source>
</evidence>
<dbReference type="InterPro" id="IPR003594">
    <property type="entry name" value="HATPase_dom"/>
</dbReference>
<dbReference type="CDD" id="cd06225">
    <property type="entry name" value="HAMP"/>
    <property type="match status" value="1"/>
</dbReference>
<feature type="transmembrane region" description="Helical" evidence="11">
    <location>
        <begin position="159"/>
        <end position="182"/>
    </location>
</feature>
<keyword evidence="6 11" id="KW-0812">Transmembrane</keyword>
<dbReference type="EMBL" id="JBHSQO010000001">
    <property type="protein sequence ID" value="MFC6087923.1"/>
    <property type="molecule type" value="Genomic_DNA"/>
</dbReference>
<dbReference type="PRINTS" id="PR00344">
    <property type="entry name" value="BCTRLSENSOR"/>
</dbReference>
<evidence type="ECO:0000256" key="6">
    <source>
        <dbReference type="ARBA" id="ARBA00022692"/>
    </source>
</evidence>
<evidence type="ECO:0000259" key="12">
    <source>
        <dbReference type="PROSITE" id="PS50109"/>
    </source>
</evidence>
<evidence type="ECO:0000256" key="9">
    <source>
        <dbReference type="ARBA" id="ARBA00023012"/>
    </source>
</evidence>
<evidence type="ECO:0000259" key="13">
    <source>
        <dbReference type="PROSITE" id="PS50885"/>
    </source>
</evidence>
<dbReference type="InterPro" id="IPR003660">
    <property type="entry name" value="HAMP_dom"/>
</dbReference>
<dbReference type="Proteomes" id="UP001596220">
    <property type="component" value="Unassembled WGS sequence"/>
</dbReference>
<keyword evidence="15" id="KW-1185">Reference proteome</keyword>
<evidence type="ECO:0000256" key="11">
    <source>
        <dbReference type="SAM" id="Phobius"/>
    </source>
</evidence>
<dbReference type="PROSITE" id="PS50109">
    <property type="entry name" value="HIS_KIN"/>
    <property type="match status" value="1"/>
</dbReference>
<dbReference type="Gene3D" id="3.30.565.10">
    <property type="entry name" value="Histidine kinase-like ATPase, C-terminal domain"/>
    <property type="match status" value="1"/>
</dbReference>
<accession>A0ABW1NXL1</accession>
<dbReference type="PANTHER" id="PTHR45436:SF5">
    <property type="entry name" value="SENSOR HISTIDINE KINASE TRCS"/>
    <property type="match status" value="1"/>
</dbReference>
<dbReference type="InterPro" id="IPR036890">
    <property type="entry name" value="HATPase_C_sf"/>
</dbReference>
<dbReference type="PANTHER" id="PTHR45436">
    <property type="entry name" value="SENSOR HISTIDINE KINASE YKOH"/>
    <property type="match status" value="1"/>
</dbReference>
<dbReference type="Gene3D" id="1.10.287.130">
    <property type="match status" value="1"/>
</dbReference>
<feature type="domain" description="HAMP" evidence="13">
    <location>
        <begin position="184"/>
        <end position="236"/>
    </location>
</feature>
<dbReference type="CDD" id="cd00082">
    <property type="entry name" value="HisKA"/>
    <property type="match status" value="1"/>
</dbReference>
<dbReference type="SMART" id="SM00304">
    <property type="entry name" value="HAMP"/>
    <property type="match status" value="1"/>
</dbReference>
<dbReference type="InterPro" id="IPR005467">
    <property type="entry name" value="His_kinase_dom"/>
</dbReference>
<keyword evidence="14" id="KW-0547">Nucleotide-binding</keyword>
<proteinExistence type="predicted"/>
<dbReference type="RefSeq" id="WP_380631937.1">
    <property type="nucleotide sequence ID" value="NZ_JBHSQO010000001.1"/>
</dbReference>
<dbReference type="CDD" id="cd00075">
    <property type="entry name" value="HATPase"/>
    <property type="match status" value="1"/>
</dbReference>
<evidence type="ECO:0000256" key="3">
    <source>
        <dbReference type="ARBA" id="ARBA00012438"/>
    </source>
</evidence>